<evidence type="ECO:0000313" key="1">
    <source>
        <dbReference type="EMBL" id="KAJ9095243.1"/>
    </source>
</evidence>
<name>A0ACC2V7A6_9TREE</name>
<protein>
    <submittedName>
        <fullName evidence="1">Uncharacterized protein</fullName>
    </submittedName>
</protein>
<comment type="caution">
    <text evidence="1">The sequence shown here is derived from an EMBL/GenBank/DDBJ whole genome shotgun (WGS) entry which is preliminary data.</text>
</comment>
<dbReference type="EMBL" id="JASBWT010000022">
    <property type="protein sequence ID" value="KAJ9095243.1"/>
    <property type="molecule type" value="Genomic_DNA"/>
</dbReference>
<proteinExistence type="predicted"/>
<sequence>MRSSTILLLTLRALSQETIKNLVLAGVGRLIVMDDKFVSEQDLGAGLLFREEDGDVGKKRVTAALPQIKSLNPLVTITPLPTLVPFIASSDSKANGTSETMEEFLKREKVDLVCATDVTEDEMARINAACRATNTLFYGAGSYGYLGYIFNDLGDDYEWVTTSQTTTSNGAAQQPKNMKKQVSYPPFSEAFSFTSTPFGGMKRNETREKLPALVLGVLSVWEYQSTHAGQLPNSQDAEAELMQFAEKKRVELGVNEKALKSVPEDLISHLATSAPYEFAPTAAILGGLLAQDILRALSKKEKPVMNLLCVDTMGGVGAVTKWGVKDEVDI</sequence>
<accession>A0ACC2V7A6</accession>
<organism evidence="1 2">
    <name type="scientific">Naganishia friedmannii</name>
    <dbReference type="NCBI Taxonomy" id="89922"/>
    <lineage>
        <taxon>Eukaryota</taxon>
        <taxon>Fungi</taxon>
        <taxon>Dikarya</taxon>
        <taxon>Basidiomycota</taxon>
        <taxon>Agaricomycotina</taxon>
        <taxon>Tremellomycetes</taxon>
        <taxon>Filobasidiales</taxon>
        <taxon>Filobasidiaceae</taxon>
        <taxon>Naganishia</taxon>
    </lineage>
</organism>
<reference evidence="1" key="1">
    <citation type="submission" date="2023-04" db="EMBL/GenBank/DDBJ databases">
        <title>Draft Genome sequencing of Naganishia species isolated from polar environments using Oxford Nanopore Technology.</title>
        <authorList>
            <person name="Leo P."/>
            <person name="Venkateswaran K."/>
        </authorList>
    </citation>
    <scope>NUCLEOTIDE SEQUENCE</scope>
    <source>
        <strain evidence="1">MNA-CCFEE 5423</strain>
    </source>
</reference>
<evidence type="ECO:0000313" key="2">
    <source>
        <dbReference type="Proteomes" id="UP001227268"/>
    </source>
</evidence>
<keyword evidence="2" id="KW-1185">Reference proteome</keyword>
<gene>
    <name evidence="1" type="ORF">QFC21_005609</name>
</gene>
<dbReference type="Proteomes" id="UP001227268">
    <property type="component" value="Unassembled WGS sequence"/>
</dbReference>